<evidence type="ECO:0000256" key="13">
    <source>
        <dbReference type="ARBA" id="ARBA00024662"/>
    </source>
</evidence>
<dbReference type="SUPFAM" id="SSF49749">
    <property type="entry name" value="Group II dsDNA viruses VP"/>
    <property type="match status" value="2"/>
</dbReference>
<name>M4STS6_9ADEN</name>
<evidence type="ECO:0000256" key="9">
    <source>
        <dbReference type="ARBA" id="ARBA00022952"/>
    </source>
</evidence>
<evidence type="ECO:0000256" key="7">
    <source>
        <dbReference type="ARBA" id="ARBA00022844"/>
    </source>
</evidence>
<evidence type="ECO:0000256" key="11">
    <source>
        <dbReference type="ARBA" id="ARBA00023275"/>
    </source>
</evidence>
<keyword evidence="4 15" id="KW-0167">Capsid protein</keyword>
<dbReference type="InterPro" id="IPR016110">
    <property type="entry name" value="Adenovirus_Pll_hexon_sub3"/>
</dbReference>
<keyword evidence="6" id="KW-0945">Host-virus interaction</keyword>
<evidence type="ECO:0000256" key="8">
    <source>
        <dbReference type="ARBA" id="ARBA00022921"/>
    </source>
</evidence>
<keyword evidence="11 15" id="KW-1148">T=25 icosahedral capsid protein</keyword>
<keyword evidence="3" id="KW-0597">Phosphoprotein</keyword>
<keyword evidence="7 15" id="KW-0946">Virion</keyword>
<comment type="function">
    <text evidence="13">Major capsid protein that self-associates to form 240 hexon trimers, each in the shape of a hexagon, building most of the pseudo T=25 capsid. Assembled into trimeric units with the help of the chaperone shutoff protein. Transported by pre-protein VI to the nucleus where it associates with other structural proteins to form an empty capsid. Might be involved, through its interaction with host dyneins, in the intracellular microtubule-dependent transport of incoming viral capsid to the nucleus.</text>
</comment>
<comment type="similarity">
    <text evidence="1 15">Belongs to the adenoviridae hexon protein family.</text>
</comment>
<dbReference type="GO" id="GO:0042025">
    <property type="term" value="C:host cell nucleus"/>
    <property type="evidence" value="ECO:0007669"/>
    <property type="project" value="UniProtKB-SubCell"/>
</dbReference>
<dbReference type="InterPro" id="IPR016112">
    <property type="entry name" value="VP_dsDNA_II"/>
</dbReference>
<reference evidence="18" key="1">
    <citation type="journal article" date="2013" name="Virology">
        <title>Identification and characterization of a novel adenovirus in the cloacal bursa of gulls.</title>
        <authorList>
            <person name="Bodewes R."/>
            <person name="van de Bildt M.W."/>
            <person name="Schapendonk C.M."/>
            <person name="van Leeuwen M."/>
            <person name="van Boheemen S."/>
            <person name="de Jong A.A."/>
            <person name="Osterhaus A.D."/>
            <person name="Smits S.L."/>
            <person name="Kuiken T."/>
        </authorList>
    </citation>
    <scope>NUCLEOTIDE SEQUENCE</scope>
    <source>
        <strain evidence="18">LA010815.1</strain>
    </source>
</reference>
<organism evidence="18">
    <name type="scientific">Gull adenovirus</name>
    <dbReference type="NCBI Taxonomy" id="1306817"/>
    <lineage>
        <taxon>Viruses</taxon>
        <taxon>Varidnaviria</taxon>
        <taxon>Bamfordvirae</taxon>
        <taxon>Preplasmiviricota</taxon>
        <taxon>Polisuviricotina</taxon>
        <taxon>Pharingeaviricetes</taxon>
        <taxon>Rowavirales</taxon>
        <taxon>Adenoviridae</taxon>
    </lineage>
</organism>
<keyword evidence="12" id="KW-1160">Virus entry into host cell</keyword>
<comment type="induction">
    <text evidence="15">Expressed in the late phase of the viral replicative cycle.</text>
</comment>
<dbReference type="GO" id="GO:0043657">
    <property type="term" value="C:host cell"/>
    <property type="evidence" value="ECO:0007669"/>
    <property type="project" value="GOC"/>
</dbReference>
<dbReference type="GO" id="GO:0075521">
    <property type="term" value="P:microtubule-dependent intracellular transport of viral material towards nucleus"/>
    <property type="evidence" value="ECO:0007669"/>
    <property type="project" value="UniProtKB-UniRule"/>
</dbReference>
<evidence type="ECO:0000256" key="14">
    <source>
        <dbReference type="ARBA" id="ARBA00032254"/>
    </source>
</evidence>
<evidence type="ECO:0000259" key="17">
    <source>
        <dbReference type="Pfam" id="PF03678"/>
    </source>
</evidence>
<dbReference type="GO" id="GO:0046718">
    <property type="term" value="P:symbiont entry into host cell"/>
    <property type="evidence" value="ECO:0007669"/>
    <property type="project" value="UniProtKB-UniRule"/>
</dbReference>
<proteinExistence type="evidence at transcript level"/>
<evidence type="ECO:0000256" key="1">
    <source>
        <dbReference type="ARBA" id="ARBA00008659"/>
    </source>
</evidence>
<dbReference type="Gene3D" id="3.90.249.10">
    <property type="entry name" value="Hexon Major Viral Coat Protein, domain 3"/>
    <property type="match status" value="2"/>
</dbReference>
<dbReference type="Gene3D" id="2.70.9.10">
    <property type="entry name" value="Adenovirus Type 2 Hexon, domain 4"/>
    <property type="match status" value="2"/>
</dbReference>
<evidence type="ECO:0000256" key="10">
    <source>
        <dbReference type="ARBA" id="ARBA00023120"/>
    </source>
</evidence>
<evidence type="ECO:0000256" key="2">
    <source>
        <dbReference type="ARBA" id="ARBA00019716"/>
    </source>
</evidence>
<evidence type="ECO:0000259" key="16">
    <source>
        <dbReference type="Pfam" id="PF01065"/>
    </source>
</evidence>
<keyword evidence="9" id="KW-1177">Microtubular inwards viral transport</keyword>
<dbReference type="Pfam" id="PF03678">
    <property type="entry name" value="Adeno_hexon_C"/>
    <property type="match status" value="1"/>
</dbReference>
<keyword evidence="8 15" id="KW-0426">Late protein</keyword>
<evidence type="ECO:0000256" key="6">
    <source>
        <dbReference type="ARBA" id="ARBA00022581"/>
    </source>
</evidence>
<keyword evidence="5 15" id="KW-1048">Host nucleus</keyword>
<evidence type="ECO:0000256" key="4">
    <source>
        <dbReference type="ARBA" id="ARBA00022561"/>
    </source>
</evidence>
<dbReference type="InterPro" id="IPR044942">
    <property type="entry name" value="Adenovirus_Pll_hexon_sub2"/>
</dbReference>
<dbReference type="InterPro" id="IPR016108">
    <property type="entry name" value="Adenovirus_Pll_hexon_C"/>
</dbReference>
<protein>
    <recommendedName>
        <fullName evidence="2 15">Hexon protein</fullName>
        <shortName evidence="15">CP-H</shortName>
    </recommendedName>
    <alternativeName>
        <fullName evidence="14 15">Protein II</fullName>
    </alternativeName>
</protein>
<evidence type="ECO:0000313" key="18">
    <source>
        <dbReference type="EMBL" id="AGH58207.1"/>
    </source>
</evidence>
<comment type="subcellular location">
    <subcellularLocation>
        <location evidence="15">Virion</location>
    </subcellularLocation>
    <subcellularLocation>
        <location evidence="15">Host nucleus</location>
    </subcellularLocation>
</comment>
<dbReference type="Gene3D" id="3.90.39.10">
    <property type="entry name" value="Hexon Major Viral Coat Protein, domain 2"/>
    <property type="match status" value="1"/>
</dbReference>
<evidence type="ECO:0000256" key="5">
    <source>
        <dbReference type="ARBA" id="ARBA00022562"/>
    </source>
</evidence>
<dbReference type="EMBL" id="KC309439">
    <property type="protein sequence ID" value="AGH58207.1"/>
    <property type="molecule type" value="Genomic_DNA"/>
</dbReference>
<evidence type="ECO:0000256" key="3">
    <source>
        <dbReference type="ARBA" id="ARBA00022553"/>
    </source>
</evidence>
<sequence length="938" mass="106489">MAAFTPDLTTATPRLQYFHIAGAGYTRIPERGPATVYLLHVVLFRLKNKFRQTVVAPTRHVTTEKSQRLQIRYYPTQTDDTTTSYRARYSVSVGDGWVLDMGSTYFDIKGVLDRGPSFKPYGGTAYNSLAPRESTFNFWQERDQTTKLVNAQLSNIYRNDTPTDVKATHDYVTLFSNVVPDPNVGPYVFDTNFIDVTRAGAAGKVAKVPAGRSPLNYGAYVRPVDQRGGQTVTQTPYYITDQTGAAYRGALSLEDVSATVTYPDTLYIPPAAQQSVDYGVTRGLRPNYIGFRDNFINLLYHDTGVCAGTLSSERSGMNVVVELQDRNTELSYQMMLADTMSRHHFYALWNQAVDQYDPDVRVFNNDGYEEGVPAYAFRPSGAGVDQPSAPLAASRVYTVGQNGQLGDDQGVTLNAVLGAVAAHEINLGATMKRNFIVTNIADYLPDKYKYFIPGFDPQTETVDPRTYRYLNRRVPLVNVVDLFTNLGARWSVDQMDNVNPFNHHRNWGLKYRSQLLGNSRFCSFHIQVPQKFFALRSLLLLPGTYTYEWVFRKDPNMVLQSSLGNDLRADGARIVYQEINLMASFMPLDHNTSNQLELMMRNAVNDQTFADYLGAKSSLYQVPAGSTALTINVPARTWEGLRGWSFTRLKAEETPQQGAQYDTNFRYSGTIPYSDGTFYLNHTFRSMSILFDTSINWPGNDRLLTPNMFEIKRQIATDNEGFTTSQCDITKDWYLVQMATNYNYAFNGYRFWPERHYYHYDFLRNFDPMSMQAPNFGRANVFNLVSTTPPAVEESTADDQNRVRNNSGFVADRSVAVFNKRQGQPWPSNWPYPLIGEHSLSADDILNYRKFLCDNYLWTIPFSSDFMYMGELTDLGQNPMYTNNSHSMVINFEVDAMDEDTFVYMLYGVFDTVRVNQPERNVLAMAYFRTPFATGNAV</sequence>
<dbReference type="InterPro" id="IPR016107">
    <property type="entry name" value="Adenovirus_Pll_hexon_N"/>
</dbReference>
<feature type="domain" description="Adenovirus Pll hexon N-terminal" evidence="16">
    <location>
        <begin position="12"/>
        <end position="601"/>
    </location>
</feature>
<accession>M4STS6</accession>
<dbReference type="GO" id="GO:0039623">
    <property type="term" value="C:T=25 icosahedral viral capsid"/>
    <property type="evidence" value="ECO:0007669"/>
    <property type="project" value="UniProtKB-UniRule"/>
</dbReference>
<feature type="domain" description="Adenovirus Pll hexon C-terminal" evidence="17">
    <location>
        <begin position="602"/>
        <end position="841"/>
    </location>
</feature>
<keyword evidence="10" id="KW-1176">Cytoplasmic inwards viral transport</keyword>
<evidence type="ECO:0000256" key="15">
    <source>
        <dbReference type="RuleBase" id="RU361265"/>
    </source>
</evidence>
<dbReference type="Pfam" id="PF01065">
    <property type="entry name" value="Adeno_hexon"/>
    <property type="match status" value="1"/>
</dbReference>
<comment type="subunit">
    <text evidence="15">Homotrimer.</text>
</comment>
<evidence type="ECO:0000256" key="12">
    <source>
        <dbReference type="ARBA" id="ARBA00023296"/>
    </source>
</evidence>